<reference evidence="8 9" key="1">
    <citation type="submission" date="2018-07" db="EMBL/GenBank/DDBJ databases">
        <title>Genomic Encyclopedia of Type Strains, Phase IV (KMG-IV): sequencing the most valuable type-strain genomes for metagenomic binning, comparative biology and taxonomic classification.</title>
        <authorList>
            <person name="Goeker M."/>
        </authorList>
    </citation>
    <scope>NUCLEOTIDE SEQUENCE [LARGE SCALE GENOMIC DNA]</scope>
    <source>
        <strain evidence="8 9">DSM 44952</strain>
    </source>
</reference>
<feature type="transmembrane region" description="Helical" evidence="7">
    <location>
        <begin position="159"/>
        <end position="179"/>
    </location>
</feature>
<organism evidence="8 9">
    <name type="scientific">Nocardia mexicana</name>
    <dbReference type="NCBI Taxonomy" id="279262"/>
    <lineage>
        <taxon>Bacteria</taxon>
        <taxon>Bacillati</taxon>
        <taxon>Actinomycetota</taxon>
        <taxon>Actinomycetes</taxon>
        <taxon>Mycobacteriales</taxon>
        <taxon>Nocardiaceae</taxon>
        <taxon>Nocardia</taxon>
    </lineage>
</organism>
<feature type="compositionally biased region" description="Low complexity" evidence="6">
    <location>
        <begin position="108"/>
        <end position="119"/>
    </location>
</feature>
<dbReference type="RefSeq" id="WP_246011503.1">
    <property type="nucleotide sequence ID" value="NZ_QQAZ01000009.1"/>
</dbReference>
<evidence type="ECO:0000256" key="2">
    <source>
        <dbReference type="ARBA" id="ARBA00022475"/>
    </source>
</evidence>
<keyword evidence="3 7" id="KW-0812">Transmembrane</keyword>
<dbReference type="PANTHER" id="PTHR30086">
    <property type="entry name" value="ARGININE EXPORTER PROTEIN ARGO"/>
    <property type="match status" value="1"/>
</dbReference>
<gene>
    <name evidence="8" type="ORF">DFR68_109288</name>
</gene>
<keyword evidence="2" id="KW-1003">Cell membrane</keyword>
<evidence type="ECO:0000313" key="8">
    <source>
        <dbReference type="EMBL" id="RDI47288.1"/>
    </source>
</evidence>
<evidence type="ECO:0000256" key="3">
    <source>
        <dbReference type="ARBA" id="ARBA00022692"/>
    </source>
</evidence>
<dbReference type="InterPro" id="IPR001123">
    <property type="entry name" value="LeuE-type"/>
</dbReference>
<evidence type="ECO:0000256" key="1">
    <source>
        <dbReference type="ARBA" id="ARBA00004651"/>
    </source>
</evidence>
<name>A0A370GUC3_9NOCA</name>
<protein>
    <submittedName>
        <fullName evidence="8">L-lysine exporter family protein LysE/ArgO</fullName>
    </submittedName>
</protein>
<dbReference type="EMBL" id="QQAZ01000009">
    <property type="protein sequence ID" value="RDI47288.1"/>
    <property type="molecule type" value="Genomic_DNA"/>
</dbReference>
<feature type="transmembrane region" description="Helical" evidence="7">
    <location>
        <begin position="72"/>
        <end position="91"/>
    </location>
</feature>
<keyword evidence="5 7" id="KW-0472">Membrane</keyword>
<dbReference type="STRING" id="1210089.GCA_001613165_05778"/>
<feature type="transmembrane region" description="Helical" evidence="7">
    <location>
        <begin position="231"/>
        <end position="253"/>
    </location>
</feature>
<evidence type="ECO:0000256" key="6">
    <source>
        <dbReference type="SAM" id="MobiDB-lite"/>
    </source>
</evidence>
<dbReference type="GO" id="GO:0015171">
    <property type="term" value="F:amino acid transmembrane transporter activity"/>
    <property type="evidence" value="ECO:0007669"/>
    <property type="project" value="TreeGrafter"/>
</dbReference>
<feature type="transmembrane region" description="Helical" evidence="7">
    <location>
        <begin position="199"/>
        <end position="219"/>
    </location>
</feature>
<feature type="transmembrane region" description="Helical" evidence="7">
    <location>
        <begin position="6"/>
        <end position="30"/>
    </location>
</feature>
<evidence type="ECO:0000256" key="7">
    <source>
        <dbReference type="SAM" id="Phobius"/>
    </source>
</evidence>
<accession>A0A370GUC3</accession>
<dbReference type="AlphaFoldDB" id="A0A370GUC3"/>
<sequence>MNTSSALTATLSGLGFGLSLIVAIGAQNAFVLRQGIRGEHILAVVAVCSISDIVLIAAGVGGLGALVASAPALLMVARYAGAAFLLGYAALAARRVLSPSALIPDATTPTTETAQATTASGVAHSGSVPPAATQGTATISTKPASAITAVPRRVAGTSLALGATVLTCLALTWLNPHVYLDTVVLLGSFANTYAGPDRWFLAAGAMLASVLWFTALGYGGRLLAPLFARPTAWRVLDSAIALIMLTLALGLLLT</sequence>
<evidence type="ECO:0000256" key="5">
    <source>
        <dbReference type="ARBA" id="ARBA00023136"/>
    </source>
</evidence>
<evidence type="ECO:0000313" key="9">
    <source>
        <dbReference type="Proteomes" id="UP000255355"/>
    </source>
</evidence>
<keyword evidence="9" id="KW-1185">Reference proteome</keyword>
<feature type="region of interest" description="Disordered" evidence="6">
    <location>
        <begin position="108"/>
        <end position="135"/>
    </location>
</feature>
<comment type="subcellular location">
    <subcellularLocation>
        <location evidence="1">Cell membrane</location>
        <topology evidence="1">Multi-pass membrane protein</topology>
    </subcellularLocation>
</comment>
<dbReference type="Proteomes" id="UP000255355">
    <property type="component" value="Unassembled WGS sequence"/>
</dbReference>
<dbReference type="GO" id="GO:0005886">
    <property type="term" value="C:plasma membrane"/>
    <property type="evidence" value="ECO:0007669"/>
    <property type="project" value="UniProtKB-SubCell"/>
</dbReference>
<proteinExistence type="predicted"/>
<comment type="caution">
    <text evidence="8">The sequence shown here is derived from an EMBL/GenBank/DDBJ whole genome shotgun (WGS) entry which is preliminary data.</text>
</comment>
<evidence type="ECO:0000256" key="4">
    <source>
        <dbReference type="ARBA" id="ARBA00022989"/>
    </source>
</evidence>
<dbReference type="PANTHER" id="PTHR30086:SF20">
    <property type="entry name" value="ARGININE EXPORTER PROTEIN ARGO-RELATED"/>
    <property type="match status" value="1"/>
</dbReference>
<dbReference type="Pfam" id="PF01810">
    <property type="entry name" value="LysE"/>
    <property type="match status" value="1"/>
</dbReference>
<feature type="transmembrane region" description="Helical" evidence="7">
    <location>
        <begin position="42"/>
        <end position="66"/>
    </location>
</feature>
<keyword evidence="4 7" id="KW-1133">Transmembrane helix</keyword>